<evidence type="ECO:0000259" key="5">
    <source>
        <dbReference type="PROSITE" id="PS51078"/>
    </source>
</evidence>
<dbReference type="Gene3D" id="1.10.10.10">
    <property type="entry name" value="Winged helix-like DNA-binding domain superfamily/Winged helix DNA-binding domain"/>
    <property type="match status" value="1"/>
</dbReference>
<dbReference type="EMBL" id="AMSI01000010">
    <property type="protein sequence ID" value="EKF41498.1"/>
    <property type="molecule type" value="Genomic_DNA"/>
</dbReference>
<dbReference type="PROSITE" id="PS51078">
    <property type="entry name" value="ICLR_ED"/>
    <property type="match status" value="1"/>
</dbReference>
<dbReference type="Gene3D" id="3.30.450.40">
    <property type="match status" value="1"/>
</dbReference>
<dbReference type="SUPFAM" id="SSF55781">
    <property type="entry name" value="GAF domain-like"/>
    <property type="match status" value="1"/>
</dbReference>
<dbReference type="Pfam" id="PF01614">
    <property type="entry name" value="IclR_C"/>
    <property type="match status" value="1"/>
</dbReference>
<dbReference type="PANTHER" id="PTHR30136:SF34">
    <property type="entry name" value="TRANSCRIPTIONAL REGULATOR"/>
    <property type="match status" value="1"/>
</dbReference>
<sequence length="264" mass="28817">MAEKVAKEKEKQNTLFVGSLEKGMRIMSAFSEYHTALGLTDLAQLTGLDKSAVQRLTNTLHQIGYLNKDPESRRFSPSLKFLELGNSYLWSDPLVQLAMPKVIELGRRLGERVNVARIDGAEIVYIIRIPTQLTAFGAMIAGRRLSALTTSSGRALIACLPAEERRKAVETWPIKVMTPRTTLDRGKIAEAVEEAAACGYGLTFGENIVNEIGIAAPIPSDRGASVATVQCSVSALRWTVEKVREELAPQIMEVANSIHLPGQG</sequence>
<dbReference type="SUPFAM" id="SSF46785">
    <property type="entry name" value="Winged helix' DNA-binding domain"/>
    <property type="match status" value="1"/>
</dbReference>
<dbReference type="eggNOG" id="COG1414">
    <property type="taxonomic scope" value="Bacteria"/>
</dbReference>
<dbReference type="GO" id="GO:0003700">
    <property type="term" value="F:DNA-binding transcription factor activity"/>
    <property type="evidence" value="ECO:0007669"/>
    <property type="project" value="TreeGrafter"/>
</dbReference>
<evidence type="ECO:0000256" key="3">
    <source>
        <dbReference type="ARBA" id="ARBA00023163"/>
    </source>
</evidence>
<name>K2N210_9HYPH</name>
<dbReference type="PATRIC" id="fig|1231190.3.peg.3078"/>
<keyword evidence="3" id="KW-0804">Transcription</keyword>
<protein>
    <submittedName>
        <fullName evidence="6">IclR family transcriptional regulator</fullName>
    </submittedName>
</protein>
<reference evidence="6 7" key="1">
    <citation type="journal article" date="2012" name="J. Bacteriol.">
        <title>Genome Sequence of Nitratireductor indicus Type Strain C115.</title>
        <authorList>
            <person name="Lai Q."/>
            <person name="Li G."/>
            <person name="Yu Z."/>
            <person name="Shao Z."/>
        </authorList>
    </citation>
    <scope>NUCLEOTIDE SEQUENCE [LARGE SCALE GENOMIC DNA]</scope>
    <source>
        <strain evidence="6 7">C115</strain>
    </source>
</reference>
<dbReference type="GO" id="GO:0045892">
    <property type="term" value="P:negative regulation of DNA-templated transcription"/>
    <property type="evidence" value="ECO:0007669"/>
    <property type="project" value="TreeGrafter"/>
</dbReference>
<keyword evidence="7" id="KW-1185">Reference proteome</keyword>
<evidence type="ECO:0000259" key="4">
    <source>
        <dbReference type="PROSITE" id="PS51077"/>
    </source>
</evidence>
<dbReference type="STRING" id="721133.SAMN05216176_11032"/>
<evidence type="ECO:0000256" key="2">
    <source>
        <dbReference type="ARBA" id="ARBA00023125"/>
    </source>
</evidence>
<dbReference type="Proteomes" id="UP000007374">
    <property type="component" value="Unassembled WGS sequence"/>
</dbReference>
<dbReference type="PROSITE" id="PS51077">
    <property type="entry name" value="HTH_ICLR"/>
    <property type="match status" value="1"/>
</dbReference>
<dbReference type="InterPro" id="IPR036388">
    <property type="entry name" value="WH-like_DNA-bd_sf"/>
</dbReference>
<comment type="caution">
    <text evidence="6">The sequence shown here is derived from an EMBL/GenBank/DDBJ whole genome shotgun (WGS) entry which is preliminary data.</text>
</comment>
<dbReference type="InterPro" id="IPR005471">
    <property type="entry name" value="Tscrpt_reg_IclR_N"/>
</dbReference>
<dbReference type="InterPro" id="IPR050707">
    <property type="entry name" value="HTH_MetabolicPath_Reg"/>
</dbReference>
<proteinExistence type="predicted"/>
<dbReference type="SMART" id="SM00346">
    <property type="entry name" value="HTH_ICLR"/>
    <property type="match status" value="1"/>
</dbReference>
<dbReference type="GO" id="GO:0003677">
    <property type="term" value="F:DNA binding"/>
    <property type="evidence" value="ECO:0007669"/>
    <property type="project" value="UniProtKB-KW"/>
</dbReference>
<accession>K2N210</accession>
<evidence type="ECO:0000256" key="1">
    <source>
        <dbReference type="ARBA" id="ARBA00023015"/>
    </source>
</evidence>
<gene>
    <name evidence="6" type="ORF">NA8A_14846</name>
</gene>
<organism evidence="6 7">
    <name type="scientific">Nitratireductor indicus C115</name>
    <dbReference type="NCBI Taxonomy" id="1231190"/>
    <lineage>
        <taxon>Bacteria</taxon>
        <taxon>Pseudomonadati</taxon>
        <taxon>Pseudomonadota</taxon>
        <taxon>Alphaproteobacteria</taxon>
        <taxon>Hyphomicrobiales</taxon>
        <taxon>Phyllobacteriaceae</taxon>
        <taxon>Nitratireductor</taxon>
    </lineage>
</organism>
<keyword evidence="2" id="KW-0238">DNA-binding</keyword>
<dbReference type="InterPro" id="IPR036390">
    <property type="entry name" value="WH_DNA-bd_sf"/>
</dbReference>
<dbReference type="InterPro" id="IPR014757">
    <property type="entry name" value="Tscrpt_reg_IclR_C"/>
</dbReference>
<keyword evidence="1" id="KW-0805">Transcription regulation</keyword>
<feature type="domain" description="HTH iclR-type" evidence="4">
    <location>
        <begin position="17"/>
        <end position="79"/>
    </location>
</feature>
<dbReference type="PANTHER" id="PTHR30136">
    <property type="entry name" value="HELIX-TURN-HELIX TRANSCRIPTIONAL REGULATOR, ICLR FAMILY"/>
    <property type="match status" value="1"/>
</dbReference>
<dbReference type="InterPro" id="IPR029016">
    <property type="entry name" value="GAF-like_dom_sf"/>
</dbReference>
<dbReference type="Pfam" id="PF09339">
    <property type="entry name" value="HTH_IclR"/>
    <property type="match status" value="1"/>
</dbReference>
<evidence type="ECO:0000313" key="6">
    <source>
        <dbReference type="EMBL" id="EKF41498.1"/>
    </source>
</evidence>
<evidence type="ECO:0000313" key="7">
    <source>
        <dbReference type="Proteomes" id="UP000007374"/>
    </source>
</evidence>
<dbReference type="AlphaFoldDB" id="K2N210"/>
<feature type="domain" description="IclR-ED" evidence="5">
    <location>
        <begin position="80"/>
        <end position="264"/>
    </location>
</feature>